<dbReference type="AlphaFoldDB" id="A0A0G1HW54"/>
<reference evidence="4 5" key="1">
    <citation type="journal article" date="2015" name="Nature">
        <title>rRNA introns, odd ribosomes, and small enigmatic genomes across a large radiation of phyla.</title>
        <authorList>
            <person name="Brown C.T."/>
            <person name="Hug L.A."/>
            <person name="Thomas B.C."/>
            <person name="Sharon I."/>
            <person name="Castelle C.J."/>
            <person name="Singh A."/>
            <person name="Wilkins M.J."/>
            <person name="Williams K.H."/>
            <person name="Banfield J.F."/>
        </authorList>
    </citation>
    <scope>NUCLEOTIDE SEQUENCE [LARGE SCALE GENOMIC DNA]</scope>
</reference>
<dbReference type="GO" id="GO:0000150">
    <property type="term" value="F:DNA strand exchange activity"/>
    <property type="evidence" value="ECO:0007669"/>
    <property type="project" value="InterPro"/>
</dbReference>
<name>A0A0G1HW54_9BACT</name>
<sequence>MKSVVLCRVSSKEQEETGYSLGAQEKFLNSYREKQGFQLTKLFSISESASGRKQRELFDQMISFVKSNEIKIIICEKVDRLTRNFKDMVMIDEWLEEDENRQVHLVKDSLIMHKNSRSQEKLNWGIRILFAKNYVDNLSEEVKKGQKEKISQGWLPTKPPPGYRTVGESGHKEHIVDDKTASLAKKMFDLYATGNYSIIRLTETMYQEGLRTETGNRVQKSRIGSLLSDPFYVGKNRWNGQITEGKQEHLITDEVFDKVQEILKGKNTPKYSKHDYQFKGLIRCKECNGIISWETHKGIIYGHCNHYRNCTQNIWSKERETDLAIIDGLNQLKLNSPKLTEWIRKALKESHQAEIEYHQSTQVELKQQYDQIQNRLDRLFDEKIDGNLEDSFYKRKLTQYTEEKEAILKTMKNHSDSSDIYRQKCLDVYDLAQNASSSYLNGNPDQKHELINLVFENLKLNQGKLSYSYTKHFGLLYKAVQATNSSKVAKTTPQDTILFELGKKNAESDKNGRILTIRPTWLPRVDSNHGHPPYKCPQLSKRLGLSHLLRLISSKKESGV</sequence>
<dbReference type="SUPFAM" id="SSF53041">
    <property type="entry name" value="Resolvase-like"/>
    <property type="match status" value="1"/>
</dbReference>
<dbReference type="InterPro" id="IPR050639">
    <property type="entry name" value="SSR_resolvase"/>
</dbReference>
<feature type="domain" description="Recombinase" evidence="3">
    <location>
        <begin position="160"/>
        <end position="269"/>
    </location>
</feature>
<dbReference type="Pfam" id="PF07508">
    <property type="entry name" value="Recombinase"/>
    <property type="match status" value="1"/>
</dbReference>
<evidence type="ECO:0000313" key="5">
    <source>
        <dbReference type="Proteomes" id="UP000034006"/>
    </source>
</evidence>
<dbReference type="InterPro" id="IPR011109">
    <property type="entry name" value="DNA_bind_recombinase_dom"/>
</dbReference>
<dbReference type="Gene3D" id="3.40.50.1390">
    <property type="entry name" value="Resolvase, N-terminal catalytic domain"/>
    <property type="match status" value="1"/>
</dbReference>
<feature type="region of interest" description="Disordered" evidence="1">
    <location>
        <begin position="150"/>
        <end position="169"/>
    </location>
</feature>
<dbReference type="PANTHER" id="PTHR30461:SF23">
    <property type="entry name" value="DNA RECOMBINASE-RELATED"/>
    <property type="match status" value="1"/>
</dbReference>
<evidence type="ECO:0000256" key="1">
    <source>
        <dbReference type="SAM" id="MobiDB-lite"/>
    </source>
</evidence>
<organism evidence="4 5">
    <name type="scientific">Candidatus Collierbacteria bacterium GW2011_GWB2_44_22</name>
    <dbReference type="NCBI Taxonomy" id="1618387"/>
    <lineage>
        <taxon>Bacteria</taxon>
        <taxon>Candidatus Collieribacteriota</taxon>
    </lineage>
</organism>
<dbReference type="Pfam" id="PF00239">
    <property type="entry name" value="Resolvase"/>
    <property type="match status" value="1"/>
</dbReference>
<evidence type="ECO:0000259" key="2">
    <source>
        <dbReference type="PROSITE" id="PS51736"/>
    </source>
</evidence>
<dbReference type="EMBL" id="LCIH01000013">
    <property type="protein sequence ID" value="KKT51341.1"/>
    <property type="molecule type" value="Genomic_DNA"/>
</dbReference>
<feature type="domain" description="Resolvase/invertase-type recombinase catalytic" evidence="2">
    <location>
        <begin position="2"/>
        <end position="153"/>
    </location>
</feature>
<dbReference type="InterPro" id="IPR006119">
    <property type="entry name" value="Resolv_N"/>
</dbReference>
<dbReference type="GO" id="GO:0003677">
    <property type="term" value="F:DNA binding"/>
    <property type="evidence" value="ECO:0007669"/>
    <property type="project" value="InterPro"/>
</dbReference>
<evidence type="ECO:0000259" key="3">
    <source>
        <dbReference type="PROSITE" id="PS51737"/>
    </source>
</evidence>
<dbReference type="PANTHER" id="PTHR30461">
    <property type="entry name" value="DNA-INVERTASE FROM LAMBDOID PROPHAGE"/>
    <property type="match status" value="1"/>
</dbReference>
<dbReference type="InterPro" id="IPR036162">
    <property type="entry name" value="Resolvase-like_N_sf"/>
</dbReference>
<dbReference type="STRING" id="1618387.UW44_C0013G0061"/>
<gene>
    <name evidence="4" type="ORF">UW44_C0013G0061</name>
</gene>
<dbReference type="PROSITE" id="PS51736">
    <property type="entry name" value="RECOMBINASES_3"/>
    <property type="match status" value="1"/>
</dbReference>
<dbReference type="InterPro" id="IPR038109">
    <property type="entry name" value="DNA_bind_recomb_sf"/>
</dbReference>
<dbReference type="Proteomes" id="UP000034006">
    <property type="component" value="Unassembled WGS sequence"/>
</dbReference>
<proteinExistence type="predicted"/>
<accession>A0A0G1HW54</accession>
<dbReference type="SMART" id="SM00857">
    <property type="entry name" value="Resolvase"/>
    <property type="match status" value="1"/>
</dbReference>
<protein>
    <submittedName>
        <fullName evidence="4">Recombinase</fullName>
    </submittedName>
</protein>
<evidence type="ECO:0000313" key="4">
    <source>
        <dbReference type="EMBL" id="KKT51341.1"/>
    </source>
</evidence>
<dbReference type="CDD" id="cd00338">
    <property type="entry name" value="Ser_Recombinase"/>
    <property type="match status" value="1"/>
</dbReference>
<comment type="caution">
    <text evidence="4">The sequence shown here is derived from an EMBL/GenBank/DDBJ whole genome shotgun (WGS) entry which is preliminary data.</text>
</comment>
<dbReference type="Gene3D" id="3.90.1750.20">
    <property type="entry name" value="Putative Large Serine Recombinase, Chain B, Domain 2"/>
    <property type="match status" value="1"/>
</dbReference>
<dbReference type="PROSITE" id="PS51737">
    <property type="entry name" value="RECOMBINASE_DNA_BIND"/>
    <property type="match status" value="1"/>
</dbReference>